<feature type="transmembrane region" description="Helical" evidence="3">
    <location>
        <begin position="107"/>
        <end position="128"/>
    </location>
</feature>
<feature type="transmembrane region" description="Helical" evidence="3">
    <location>
        <begin position="81"/>
        <end position="101"/>
    </location>
</feature>
<dbReference type="OrthoDB" id="9782011at2"/>
<dbReference type="Proteomes" id="UP000198654">
    <property type="component" value="Unassembled WGS sequence"/>
</dbReference>
<gene>
    <name evidence="4" type="ORF">SAMN05661010_00030</name>
</gene>
<feature type="transmembrane region" description="Helical" evidence="3">
    <location>
        <begin position="140"/>
        <end position="157"/>
    </location>
</feature>
<evidence type="ECO:0000256" key="2">
    <source>
        <dbReference type="RuleBase" id="RU003750"/>
    </source>
</evidence>
<feature type="transmembrane region" description="Helical" evidence="3">
    <location>
        <begin position="163"/>
        <end position="184"/>
    </location>
</feature>
<sequence>MSDNQTTLATGLRKAQPSTLVELAAGLLLLALLVEGLLLWLAAPQGLRLSAAGVYLTMAALVLWAWPPARRWLGWANRITLLRGMLIAILAGAVIFPDFMAHHATDMAILAVLALGLDGLDGWVARVTRSASAFGARFDMELDAFFILVLCAALVAVDKAGAWVLAIGLMRYAFVLAGYIWPWLARPLPESRRRKAICVWQIVSLLLGLLPMVAEGLASLLAILALGLLTLSFGLDVRWLARRNSLPAAS</sequence>
<accession>A0A1G9EMB0</accession>
<dbReference type="PROSITE" id="PS00379">
    <property type="entry name" value="CDP_ALCOHOL_P_TRANSF"/>
    <property type="match status" value="1"/>
</dbReference>
<keyword evidence="3" id="KW-1133">Transmembrane helix</keyword>
<dbReference type="InterPro" id="IPR043130">
    <property type="entry name" value="CDP-OH_PTrfase_TM_dom"/>
</dbReference>
<organism evidence="4 5">
    <name type="scientific">Modicisalibacter muralis</name>
    <dbReference type="NCBI Taxonomy" id="119000"/>
    <lineage>
        <taxon>Bacteria</taxon>
        <taxon>Pseudomonadati</taxon>
        <taxon>Pseudomonadota</taxon>
        <taxon>Gammaproteobacteria</taxon>
        <taxon>Oceanospirillales</taxon>
        <taxon>Halomonadaceae</taxon>
        <taxon>Modicisalibacter</taxon>
    </lineage>
</organism>
<feature type="transmembrane region" description="Helical" evidence="3">
    <location>
        <begin position="49"/>
        <end position="69"/>
    </location>
</feature>
<dbReference type="EMBL" id="FNGI01000001">
    <property type="protein sequence ID" value="SDK77244.1"/>
    <property type="molecule type" value="Genomic_DNA"/>
</dbReference>
<evidence type="ECO:0000256" key="1">
    <source>
        <dbReference type="ARBA" id="ARBA00022679"/>
    </source>
</evidence>
<dbReference type="InterPro" id="IPR048254">
    <property type="entry name" value="CDP_ALCOHOL_P_TRANSF_CS"/>
</dbReference>
<keyword evidence="5" id="KW-1185">Reference proteome</keyword>
<dbReference type="Gene3D" id="1.20.120.1760">
    <property type="match status" value="1"/>
</dbReference>
<dbReference type="Pfam" id="PF01066">
    <property type="entry name" value="CDP-OH_P_transf"/>
    <property type="match status" value="1"/>
</dbReference>
<keyword evidence="3" id="KW-0812">Transmembrane</keyword>
<name>A0A1G9EMB0_9GAMM</name>
<protein>
    <submittedName>
        <fullName evidence="4">Phosphatidylglycerophosphate synthase</fullName>
    </submittedName>
</protein>
<keyword evidence="3" id="KW-0472">Membrane</keyword>
<dbReference type="GO" id="GO:0008654">
    <property type="term" value="P:phospholipid biosynthetic process"/>
    <property type="evidence" value="ECO:0007669"/>
    <property type="project" value="InterPro"/>
</dbReference>
<reference evidence="4 5" key="1">
    <citation type="submission" date="2016-10" db="EMBL/GenBank/DDBJ databases">
        <authorList>
            <person name="de Groot N.N."/>
        </authorList>
    </citation>
    <scope>NUCLEOTIDE SEQUENCE [LARGE SCALE GENOMIC DNA]</scope>
    <source>
        <strain evidence="4 5">DSM 14789</strain>
    </source>
</reference>
<dbReference type="RefSeq" id="WP_089724341.1">
    <property type="nucleotide sequence ID" value="NZ_FNGI01000001.1"/>
</dbReference>
<dbReference type="AlphaFoldDB" id="A0A1G9EMB0"/>
<feature type="transmembrane region" description="Helical" evidence="3">
    <location>
        <begin position="20"/>
        <end position="43"/>
    </location>
</feature>
<evidence type="ECO:0000313" key="5">
    <source>
        <dbReference type="Proteomes" id="UP000198654"/>
    </source>
</evidence>
<feature type="transmembrane region" description="Helical" evidence="3">
    <location>
        <begin position="220"/>
        <end position="241"/>
    </location>
</feature>
<evidence type="ECO:0000256" key="3">
    <source>
        <dbReference type="SAM" id="Phobius"/>
    </source>
</evidence>
<dbReference type="GO" id="GO:0016020">
    <property type="term" value="C:membrane"/>
    <property type="evidence" value="ECO:0007669"/>
    <property type="project" value="InterPro"/>
</dbReference>
<dbReference type="GO" id="GO:0016780">
    <property type="term" value="F:phosphotransferase activity, for other substituted phosphate groups"/>
    <property type="evidence" value="ECO:0007669"/>
    <property type="project" value="InterPro"/>
</dbReference>
<proteinExistence type="inferred from homology"/>
<dbReference type="InterPro" id="IPR000462">
    <property type="entry name" value="CDP-OH_P_trans"/>
</dbReference>
<comment type="similarity">
    <text evidence="2">Belongs to the CDP-alcohol phosphatidyltransferase class-I family.</text>
</comment>
<evidence type="ECO:0000313" key="4">
    <source>
        <dbReference type="EMBL" id="SDK77244.1"/>
    </source>
</evidence>
<keyword evidence="1 2" id="KW-0808">Transferase</keyword>
<dbReference type="STRING" id="119000.SAMN05661010_00030"/>
<feature type="transmembrane region" description="Helical" evidence="3">
    <location>
        <begin position="196"/>
        <end position="214"/>
    </location>
</feature>